<dbReference type="EMBL" id="CCDI010000002">
    <property type="protein sequence ID" value="CDQ23592.1"/>
    <property type="molecule type" value="Genomic_DNA"/>
</dbReference>
<evidence type="ECO:0008006" key="4">
    <source>
        <dbReference type="Google" id="ProtNLM"/>
    </source>
</evidence>
<proteinExistence type="predicted"/>
<keyword evidence="1" id="KW-0812">Transmembrane</keyword>
<keyword evidence="1" id="KW-1133">Transmembrane helix</keyword>
<dbReference type="Proteomes" id="UP000028868">
    <property type="component" value="Unassembled WGS sequence"/>
</dbReference>
<protein>
    <recommendedName>
        <fullName evidence="4">DUF3953 domain-containing protein</fullName>
    </recommendedName>
</protein>
<dbReference type="AlphaFoldDB" id="A0A059NZG0"/>
<sequence length="74" mass="8633">MYNFSKYFLGFVVWGLCIYGVITRDYSALPLMMIIIGFSNLMFAIRDRDVKSKFWLGIVLMFISFGVSIWAFVI</sequence>
<name>A0A059NZG0_9BACI</name>
<reference evidence="3" key="1">
    <citation type="submission" date="2014-03" db="EMBL/GenBank/DDBJ databases">
        <authorList>
            <person name="Urmite Genomes U."/>
        </authorList>
    </citation>
    <scope>NUCLEOTIDE SEQUENCE [LARGE SCALE GENOMIC DNA]</scope>
    <source>
        <strain evidence="3">HD-03</strain>
    </source>
</reference>
<accession>A0A059NZG0</accession>
<evidence type="ECO:0000313" key="2">
    <source>
        <dbReference type="EMBL" id="CDQ23592.1"/>
    </source>
</evidence>
<gene>
    <name evidence="2" type="ORF">BN983_01834</name>
</gene>
<keyword evidence="3" id="KW-1185">Reference proteome</keyword>
<keyword evidence="1" id="KW-0472">Membrane</keyword>
<evidence type="ECO:0000256" key="1">
    <source>
        <dbReference type="SAM" id="Phobius"/>
    </source>
</evidence>
<feature type="transmembrane region" description="Helical" evidence="1">
    <location>
        <begin position="28"/>
        <end position="45"/>
    </location>
</feature>
<reference evidence="2 3" key="2">
    <citation type="submission" date="2014-05" db="EMBL/GenBank/DDBJ databases">
        <title>Draft genome sequence of Halobacillus karajensis HK-03.</title>
        <authorList>
            <person name="Khelaifia S."/>
            <person name="Croce O."/>
            <person name="Lagier J.C."/>
            <person name="Raoult D."/>
        </authorList>
    </citation>
    <scope>NUCLEOTIDE SEQUENCE [LARGE SCALE GENOMIC DNA]</scope>
    <source>
        <strain evidence="2 3">HD-03</strain>
    </source>
</reference>
<evidence type="ECO:0000313" key="3">
    <source>
        <dbReference type="Proteomes" id="UP000028868"/>
    </source>
</evidence>
<organism evidence="2 3">
    <name type="scientific">Halobacillus karajensis</name>
    <dbReference type="NCBI Taxonomy" id="195088"/>
    <lineage>
        <taxon>Bacteria</taxon>
        <taxon>Bacillati</taxon>
        <taxon>Bacillota</taxon>
        <taxon>Bacilli</taxon>
        <taxon>Bacillales</taxon>
        <taxon>Bacillaceae</taxon>
        <taxon>Halobacillus</taxon>
    </lineage>
</organism>
<comment type="caution">
    <text evidence="2">The sequence shown here is derived from an EMBL/GenBank/DDBJ whole genome shotgun (WGS) entry which is preliminary data.</text>
</comment>
<feature type="transmembrane region" description="Helical" evidence="1">
    <location>
        <begin position="7"/>
        <end position="22"/>
    </location>
</feature>
<feature type="transmembrane region" description="Helical" evidence="1">
    <location>
        <begin position="54"/>
        <end position="73"/>
    </location>
</feature>